<feature type="domain" description="Endonuclease/exonuclease/phosphatase" evidence="2">
    <location>
        <begin position="23"/>
        <end position="126"/>
    </location>
</feature>
<sequence length="171" mass="19310">MEGTTRTTVATTSLEKDLLVWHWNCNGFTNKRAVWLQHLQQITRRLDVIMIQETHSEERPKIPGYRLNDSPPSKRETSKGKGRGVCTFIRKGITFIEHELLGRSAIEHCAVEIITGKKKESTYLVNAISNPALRPAEIQGTTPQGKQTSRALDALVVCSDLHRPNREWGIP</sequence>
<feature type="region of interest" description="Disordered" evidence="1">
    <location>
        <begin position="59"/>
        <end position="81"/>
    </location>
</feature>
<dbReference type="SUPFAM" id="SSF56219">
    <property type="entry name" value="DNase I-like"/>
    <property type="match status" value="1"/>
</dbReference>
<keyword evidence="4" id="KW-1185">Reference proteome</keyword>
<reference evidence="3 4" key="1">
    <citation type="journal article" date="2020" name="Cell">
        <title>Large-Scale Comparative Analyses of Tick Genomes Elucidate Their Genetic Diversity and Vector Capacities.</title>
        <authorList>
            <consortium name="Tick Genome and Microbiome Consortium (TIGMIC)"/>
            <person name="Jia N."/>
            <person name="Wang J."/>
            <person name="Shi W."/>
            <person name="Du L."/>
            <person name="Sun Y."/>
            <person name="Zhan W."/>
            <person name="Jiang J.F."/>
            <person name="Wang Q."/>
            <person name="Zhang B."/>
            <person name="Ji P."/>
            <person name="Bell-Sakyi L."/>
            <person name="Cui X.M."/>
            <person name="Yuan T.T."/>
            <person name="Jiang B.G."/>
            <person name="Yang W.F."/>
            <person name="Lam T.T."/>
            <person name="Chang Q.C."/>
            <person name="Ding S.J."/>
            <person name="Wang X.J."/>
            <person name="Zhu J.G."/>
            <person name="Ruan X.D."/>
            <person name="Zhao L."/>
            <person name="Wei J.T."/>
            <person name="Ye R.Z."/>
            <person name="Que T.C."/>
            <person name="Du C.H."/>
            <person name="Zhou Y.H."/>
            <person name="Cheng J.X."/>
            <person name="Dai P.F."/>
            <person name="Guo W.B."/>
            <person name="Han X.H."/>
            <person name="Huang E.J."/>
            <person name="Li L.F."/>
            <person name="Wei W."/>
            <person name="Gao Y.C."/>
            <person name="Liu J.Z."/>
            <person name="Shao H.Z."/>
            <person name="Wang X."/>
            <person name="Wang C.C."/>
            <person name="Yang T.C."/>
            <person name="Huo Q.B."/>
            <person name="Li W."/>
            <person name="Chen H.Y."/>
            <person name="Chen S.E."/>
            <person name="Zhou L.G."/>
            <person name="Ni X.B."/>
            <person name="Tian J.H."/>
            <person name="Sheng Y."/>
            <person name="Liu T."/>
            <person name="Pan Y.S."/>
            <person name="Xia L.Y."/>
            <person name="Li J."/>
            <person name="Zhao F."/>
            <person name="Cao W.C."/>
        </authorList>
    </citation>
    <scope>NUCLEOTIDE SEQUENCE [LARGE SCALE GENOMIC DNA]</scope>
    <source>
        <strain evidence="3">HaeL-2018</strain>
    </source>
</reference>
<dbReference type="InterPro" id="IPR005135">
    <property type="entry name" value="Endo/exonuclease/phosphatase"/>
</dbReference>
<dbReference type="Gene3D" id="3.60.10.10">
    <property type="entry name" value="Endonuclease/exonuclease/phosphatase"/>
    <property type="match status" value="1"/>
</dbReference>
<dbReference type="OrthoDB" id="6538096at2759"/>
<dbReference type="InterPro" id="IPR036691">
    <property type="entry name" value="Endo/exonu/phosph_ase_sf"/>
</dbReference>
<proteinExistence type="predicted"/>
<dbReference type="EMBL" id="JABSTR010001535">
    <property type="protein sequence ID" value="KAH9384076.1"/>
    <property type="molecule type" value="Genomic_DNA"/>
</dbReference>
<dbReference type="Proteomes" id="UP000821853">
    <property type="component" value="Unassembled WGS sequence"/>
</dbReference>
<dbReference type="AlphaFoldDB" id="A0A9J6H9U3"/>
<evidence type="ECO:0000313" key="4">
    <source>
        <dbReference type="Proteomes" id="UP000821853"/>
    </source>
</evidence>
<evidence type="ECO:0000313" key="3">
    <source>
        <dbReference type="EMBL" id="KAH9384076.1"/>
    </source>
</evidence>
<protein>
    <recommendedName>
        <fullName evidence="2">Endonuclease/exonuclease/phosphatase domain-containing protein</fullName>
    </recommendedName>
</protein>
<accession>A0A9J6H9U3</accession>
<dbReference type="VEuPathDB" id="VectorBase:HLOH_047337"/>
<dbReference type="GO" id="GO:0003824">
    <property type="term" value="F:catalytic activity"/>
    <property type="evidence" value="ECO:0007669"/>
    <property type="project" value="InterPro"/>
</dbReference>
<organism evidence="3 4">
    <name type="scientific">Haemaphysalis longicornis</name>
    <name type="common">Bush tick</name>
    <dbReference type="NCBI Taxonomy" id="44386"/>
    <lineage>
        <taxon>Eukaryota</taxon>
        <taxon>Metazoa</taxon>
        <taxon>Ecdysozoa</taxon>
        <taxon>Arthropoda</taxon>
        <taxon>Chelicerata</taxon>
        <taxon>Arachnida</taxon>
        <taxon>Acari</taxon>
        <taxon>Parasitiformes</taxon>
        <taxon>Ixodida</taxon>
        <taxon>Ixodoidea</taxon>
        <taxon>Ixodidae</taxon>
        <taxon>Haemaphysalinae</taxon>
        <taxon>Haemaphysalis</taxon>
    </lineage>
</organism>
<gene>
    <name evidence="3" type="ORF">HPB48_026059</name>
</gene>
<comment type="caution">
    <text evidence="3">The sequence shown here is derived from an EMBL/GenBank/DDBJ whole genome shotgun (WGS) entry which is preliminary data.</text>
</comment>
<evidence type="ECO:0000259" key="2">
    <source>
        <dbReference type="Pfam" id="PF03372"/>
    </source>
</evidence>
<dbReference type="Pfam" id="PF03372">
    <property type="entry name" value="Exo_endo_phos"/>
    <property type="match status" value="1"/>
</dbReference>
<evidence type="ECO:0000256" key="1">
    <source>
        <dbReference type="SAM" id="MobiDB-lite"/>
    </source>
</evidence>
<name>A0A9J6H9U3_HAELO</name>